<dbReference type="InterPro" id="IPR036931">
    <property type="entry name" value="Polyomavir_VP1_sf"/>
</dbReference>
<evidence type="ECO:0000256" key="8">
    <source>
        <dbReference type="ARBA" id="ARBA00022804"/>
    </source>
</evidence>
<dbReference type="RefSeq" id="YP_009116784.1">
    <property type="nucleotide sequence ID" value="NC_026244.1"/>
</dbReference>
<comment type="similarity">
    <text evidence="3">Belongs to the polyomaviruses coat protein VP1 family.</text>
</comment>
<evidence type="ECO:0000313" key="15">
    <source>
        <dbReference type="EMBL" id="AJE25841.1"/>
    </source>
</evidence>
<evidence type="ECO:0000256" key="4">
    <source>
        <dbReference type="ARBA" id="ARBA00022561"/>
    </source>
</evidence>
<dbReference type="InterPro" id="IPR011222">
    <property type="entry name" value="dsDNA_vir_gr_I_capsid"/>
</dbReference>
<accession>A0A0B5CSL6</accession>
<protein>
    <submittedName>
        <fullName evidence="15">VP1</fullName>
    </submittedName>
</protein>
<keyword evidence="10" id="KW-0946">Virion</keyword>
<dbReference type="Proteomes" id="UP000139727">
    <property type="component" value="Genome"/>
</dbReference>
<organism evidence="15 16">
    <name type="scientific">Rhynchobatus djiddensis polyomavirus 1</name>
    <dbReference type="NCBI Taxonomy" id="2170102"/>
    <lineage>
        <taxon>Viruses</taxon>
        <taxon>Monodnaviria</taxon>
        <taxon>Shotokuvirae</taxon>
        <taxon>Cossaviricota</taxon>
        <taxon>Papovaviricetes</taxon>
        <taxon>Sepolyvirales</taxon>
        <taxon>Polyomaviridae</taxon>
        <taxon>Etapolyomavirus</taxon>
        <taxon>Etapolyomavirus rhyndjiddensis</taxon>
    </lineage>
</organism>
<evidence type="ECO:0000313" key="16">
    <source>
        <dbReference type="Proteomes" id="UP000139727"/>
    </source>
</evidence>
<dbReference type="GO" id="GO:0019062">
    <property type="term" value="P:virion attachment to host cell"/>
    <property type="evidence" value="ECO:0007669"/>
    <property type="project" value="UniProtKB-KW"/>
</dbReference>
<evidence type="ECO:0000256" key="10">
    <source>
        <dbReference type="ARBA" id="ARBA00022844"/>
    </source>
</evidence>
<keyword evidence="16" id="KW-1185">Reference proteome</keyword>
<evidence type="ECO:0000256" key="13">
    <source>
        <dbReference type="ARBA" id="ARBA00023157"/>
    </source>
</evidence>
<gene>
    <name evidence="15" type="primary">VP1</name>
</gene>
<evidence type="ECO:0000256" key="14">
    <source>
        <dbReference type="ARBA" id="ARBA00023296"/>
    </source>
</evidence>
<keyword evidence="5" id="KW-1048">Host nucleus</keyword>
<dbReference type="GO" id="GO:0039620">
    <property type="term" value="C:T=7 icosahedral viral capsid"/>
    <property type="evidence" value="ECO:0007669"/>
    <property type="project" value="UniProtKB-KW"/>
</dbReference>
<keyword evidence="6" id="KW-0945">Host-virus interaction</keyword>
<sequence length="277" mass="31709">MATAKKRKVQKGPTLLKGGFELLDLVLSPDEKTTLDVEYYINPSDPEGDQPKWQSGTLKLDKIGRQESGDTFIVWECTHFTRYRYKMLGERNFVEEQGKGPAGTGLILSGKRPLFAKNESGKEKRIYDPKATLTPVSKNEEMAFGYDMFDPLRNSNYYYSLKIIETKNAPYINHDTNSTTTMVLDENGVGILCPGEMLFVSAMDYECFASSGKEKIQMFSSLFTFHFRMRRVRSKLLLQDMFLERFRKETISNEKDGEVDVILQIGNNEEGRIPELL</sequence>
<dbReference type="GO" id="GO:0042025">
    <property type="term" value="C:host cell nucleus"/>
    <property type="evidence" value="ECO:0007669"/>
    <property type="project" value="UniProtKB-SubCell"/>
</dbReference>
<evidence type="ECO:0000256" key="11">
    <source>
        <dbReference type="ARBA" id="ARBA00022890"/>
    </source>
</evidence>
<evidence type="ECO:0000256" key="9">
    <source>
        <dbReference type="ARBA" id="ARBA00022828"/>
    </source>
</evidence>
<dbReference type="SUPFAM" id="SSF88648">
    <property type="entry name" value="Group I dsDNA viruses"/>
    <property type="match status" value="1"/>
</dbReference>
<dbReference type="GO" id="GO:0075509">
    <property type="term" value="P:endocytosis involved in viral entry into host cell"/>
    <property type="evidence" value="ECO:0007669"/>
    <property type="project" value="UniProtKB-KW"/>
</dbReference>
<dbReference type="InterPro" id="IPR000662">
    <property type="entry name" value="Capsid_VP1_Polyomavir"/>
</dbReference>
<keyword evidence="9" id="KW-1145">T=7 icosahedral capsid protein</keyword>
<evidence type="ECO:0000256" key="1">
    <source>
        <dbReference type="ARBA" id="ARBA00004147"/>
    </source>
</evidence>
<evidence type="ECO:0000256" key="2">
    <source>
        <dbReference type="ARBA" id="ARBA00004328"/>
    </source>
</evidence>
<proteinExistence type="inferred from homology"/>
<dbReference type="Gene3D" id="2.60.175.10">
    <property type="entry name" value="Capsid protein VP1,Polyomavirus"/>
    <property type="match status" value="1"/>
</dbReference>
<evidence type="ECO:0000256" key="6">
    <source>
        <dbReference type="ARBA" id="ARBA00022581"/>
    </source>
</evidence>
<evidence type="ECO:0000256" key="3">
    <source>
        <dbReference type="ARBA" id="ARBA00006893"/>
    </source>
</evidence>
<keyword evidence="8" id="KW-1161">Viral attachment to host cell</keyword>
<evidence type="ECO:0000256" key="12">
    <source>
        <dbReference type="ARBA" id="ARBA00022921"/>
    </source>
</evidence>
<keyword evidence="13" id="KW-1015">Disulfide bond</keyword>
<keyword evidence="4" id="KW-0167">Capsid protein</keyword>
<keyword evidence="14" id="KW-1160">Virus entry into host cell</keyword>
<reference evidence="15 16" key="1">
    <citation type="journal article" date="2016" name="Genome Announc.">
        <title>Complete Sequence of the Smallest Polyomavirus Genome, Giant Guitarfish (Rhynchobatus djiddensis) Polyomavirus 1.</title>
        <authorList>
            <person name="Dill J.A."/>
            <person name="Ng T.F."/>
            <person name="Camus A.C."/>
        </authorList>
    </citation>
    <scope>NUCLEOTIDE SEQUENCE [LARGE SCALE GENOMIC DNA]</scope>
    <source>
        <strain evidence="15">UGA1</strain>
    </source>
</reference>
<keyword evidence="11" id="KW-1164">Virus endocytosis by host</keyword>
<keyword evidence="12" id="KW-0426">Late protein</keyword>
<evidence type="ECO:0000256" key="5">
    <source>
        <dbReference type="ARBA" id="ARBA00022562"/>
    </source>
</evidence>
<keyword evidence="7" id="KW-1162">Viral penetration into host cytoplasm</keyword>
<evidence type="ECO:0000256" key="7">
    <source>
        <dbReference type="ARBA" id="ARBA00022595"/>
    </source>
</evidence>
<dbReference type="EMBL" id="KP264963">
    <property type="protein sequence ID" value="AJE25841.1"/>
    <property type="molecule type" value="Genomic_DNA"/>
</dbReference>
<name>A0A0B5CSL6_9POLY</name>
<dbReference type="Pfam" id="PF00718">
    <property type="entry name" value="Polyoma_coat"/>
    <property type="match status" value="1"/>
</dbReference>
<dbReference type="GeneID" id="22921876"/>
<dbReference type="GO" id="GO:0005198">
    <property type="term" value="F:structural molecule activity"/>
    <property type="evidence" value="ECO:0007669"/>
    <property type="project" value="InterPro"/>
</dbReference>
<dbReference type="KEGG" id="vg:22921876"/>
<comment type="subcellular location">
    <subcellularLocation>
        <location evidence="1">Host nucleus</location>
    </subcellularLocation>
    <subcellularLocation>
        <location evidence="2">Virion</location>
    </subcellularLocation>
</comment>